<sequence>MGDNRAILKESSLQTKIKFNRIETSKGLSYRSLGLRSSRLDSAAKLNSNSCLGEQNRKLVVVEKDLKHISDALCKYVDEDLVISGAGRATSPLGSTVLTLASATSKWSPPSRDGGKVDS</sequence>
<name>A0AAD4UWW8_PRUDU</name>
<comment type="caution">
    <text evidence="1">The sequence shown here is derived from an EMBL/GenBank/DDBJ whole genome shotgun (WGS) entry which is preliminary data.</text>
</comment>
<accession>A0AAD4UWW8</accession>
<dbReference type="EMBL" id="JAJFAZ020000008">
    <property type="protein sequence ID" value="KAI5313411.1"/>
    <property type="molecule type" value="Genomic_DNA"/>
</dbReference>
<gene>
    <name evidence="1" type="ORF">L3X38_042585</name>
</gene>
<proteinExistence type="predicted"/>
<dbReference type="AlphaFoldDB" id="A0AAD4UWW8"/>
<reference evidence="1 2" key="1">
    <citation type="journal article" date="2022" name="G3 (Bethesda)">
        <title>Whole-genome sequence and methylome profiling of the almond [Prunus dulcis (Mill.) D.A. Webb] cultivar 'Nonpareil'.</title>
        <authorList>
            <person name="D'Amico-Willman K.M."/>
            <person name="Ouma W.Z."/>
            <person name="Meulia T."/>
            <person name="Sideli G.M."/>
            <person name="Gradziel T.M."/>
            <person name="Fresnedo-Ramirez J."/>
        </authorList>
    </citation>
    <scope>NUCLEOTIDE SEQUENCE [LARGE SCALE GENOMIC DNA]</scope>
    <source>
        <tissue evidence="1">Leaf</tissue>
    </source>
</reference>
<evidence type="ECO:0000313" key="2">
    <source>
        <dbReference type="Proteomes" id="UP001054821"/>
    </source>
</evidence>
<protein>
    <submittedName>
        <fullName evidence="1">Uncharacterized protein</fullName>
    </submittedName>
</protein>
<evidence type="ECO:0000313" key="1">
    <source>
        <dbReference type="EMBL" id="KAI5313411.1"/>
    </source>
</evidence>
<organism evidence="1 2">
    <name type="scientific">Prunus dulcis</name>
    <name type="common">Almond</name>
    <name type="synonym">Amygdalus dulcis</name>
    <dbReference type="NCBI Taxonomy" id="3755"/>
    <lineage>
        <taxon>Eukaryota</taxon>
        <taxon>Viridiplantae</taxon>
        <taxon>Streptophyta</taxon>
        <taxon>Embryophyta</taxon>
        <taxon>Tracheophyta</taxon>
        <taxon>Spermatophyta</taxon>
        <taxon>Magnoliopsida</taxon>
        <taxon>eudicotyledons</taxon>
        <taxon>Gunneridae</taxon>
        <taxon>Pentapetalae</taxon>
        <taxon>rosids</taxon>
        <taxon>fabids</taxon>
        <taxon>Rosales</taxon>
        <taxon>Rosaceae</taxon>
        <taxon>Amygdaloideae</taxon>
        <taxon>Amygdaleae</taxon>
        <taxon>Prunus</taxon>
    </lineage>
</organism>
<dbReference type="Proteomes" id="UP001054821">
    <property type="component" value="Chromosome 8"/>
</dbReference>
<keyword evidence="2" id="KW-1185">Reference proteome</keyword>